<reference evidence="1 2" key="1">
    <citation type="journal article" date="2018" name="Front. Plant Sci.">
        <title>Red Clover (Trifolium pratense) and Zigzag Clover (T. medium) - A Picture of Genomic Similarities and Differences.</title>
        <authorList>
            <person name="Dluhosova J."/>
            <person name="Istvanek J."/>
            <person name="Nedelnik J."/>
            <person name="Repkova J."/>
        </authorList>
    </citation>
    <scope>NUCLEOTIDE SEQUENCE [LARGE SCALE GENOMIC DNA]</scope>
    <source>
        <strain evidence="2">cv. 10/8</strain>
        <tissue evidence="1">Leaf</tissue>
    </source>
</reference>
<proteinExistence type="predicted"/>
<organism evidence="1 2">
    <name type="scientific">Trifolium medium</name>
    <dbReference type="NCBI Taxonomy" id="97028"/>
    <lineage>
        <taxon>Eukaryota</taxon>
        <taxon>Viridiplantae</taxon>
        <taxon>Streptophyta</taxon>
        <taxon>Embryophyta</taxon>
        <taxon>Tracheophyta</taxon>
        <taxon>Spermatophyta</taxon>
        <taxon>Magnoliopsida</taxon>
        <taxon>eudicotyledons</taxon>
        <taxon>Gunneridae</taxon>
        <taxon>Pentapetalae</taxon>
        <taxon>rosids</taxon>
        <taxon>fabids</taxon>
        <taxon>Fabales</taxon>
        <taxon>Fabaceae</taxon>
        <taxon>Papilionoideae</taxon>
        <taxon>50 kb inversion clade</taxon>
        <taxon>NPAAA clade</taxon>
        <taxon>Hologalegina</taxon>
        <taxon>IRL clade</taxon>
        <taxon>Trifolieae</taxon>
        <taxon>Trifolium</taxon>
    </lineage>
</organism>
<accession>A0A392SFZ5</accession>
<evidence type="ECO:0000313" key="2">
    <source>
        <dbReference type="Proteomes" id="UP000265520"/>
    </source>
</evidence>
<feature type="non-terminal residue" evidence="1">
    <location>
        <position position="1"/>
    </location>
</feature>
<comment type="caution">
    <text evidence="1">The sequence shown here is derived from an EMBL/GenBank/DDBJ whole genome shotgun (WGS) entry which is preliminary data.</text>
</comment>
<name>A0A392SFZ5_9FABA</name>
<dbReference type="Proteomes" id="UP000265520">
    <property type="component" value="Unassembled WGS sequence"/>
</dbReference>
<dbReference type="AlphaFoldDB" id="A0A392SFZ5"/>
<sequence length="101" mass="11316">TFFVPGLTPHVAKESEGNRGLSHSESDCGDAKLWRRLFLLGFVVVGDNDDVEVWDMAGILKKRRGLRGKEKKGQFDVVVVLWNLVEEVKMKQTESAVSKIS</sequence>
<keyword evidence="2" id="KW-1185">Reference proteome</keyword>
<protein>
    <submittedName>
        <fullName evidence="1">Uncharacterized protein</fullName>
    </submittedName>
</protein>
<feature type="non-terminal residue" evidence="1">
    <location>
        <position position="101"/>
    </location>
</feature>
<evidence type="ECO:0000313" key="1">
    <source>
        <dbReference type="EMBL" id="MCI47821.1"/>
    </source>
</evidence>
<dbReference type="EMBL" id="LXQA010377506">
    <property type="protein sequence ID" value="MCI47821.1"/>
    <property type="molecule type" value="Genomic_DNA"/>
</dbReference>